<evidence type="ECO:0000313" key="9">
    <source>
        <dbReference type="Proteomes" id="UP001628646"/>
    </source>
</evidence>
<feature type="transmembrane region" description="Helical" evidence="6">
    <location>
        <begin position="273"/>
        <end position="290"/>
    </location>
</feature>
<proteinExistence type="inferred from homology"/>
<feature type="transmembrane region" description="Helical" evidence="6">
    <location>
        <begin position="35"/>
        <end position="57"/>
    </location>
</feature>
<protein>
    <submittedName>
        <fullName evidence="8">Drug/metabolite exporter YedA</fullName>
    </submittedName>
</protein>
<dbReference type="SUPFAM" id="SSF103481">
    <property type="entry name" value="Multidrug resistance efflux transporter EmrE"/>
    <property type="match status" value="2"/>
</dbReference>
<dbReference type="NCBIfam" id="NF008432">
    <property type="entry name" value="PRK11272.1"/>
    <property type="match status" value="1"/>
</dbReference>
<dbReference type="PANTHER" id="PTHR32322:SF2">
    <property type="entry name" value="EAMA DOMAIN-CONTAINING PROTEIN"/>
    <property type="match status" value="1"/>
</dbReference>
<comment type="caution">
    <text evidence="8">The sequence shown here is derived from an EMBL/GenBank/DDBJ whole genome shotgun (WGS) entry which is preliminary data.</text>
</comment>
<keyword evidence="9" id="KW-1185">Reference proteome</keyword>
<name>A0ABW8WBL9_9PSED</name>
<dbReference type="InterPro" id="IPR050638">
    <property type="entry name" value="AA-Vitamin_Transporters"/>
</dbReference>
<evidence type="ECO:0000313" key="8">
    <source>
        <dbReference type="EMBL" id="MFL9002326.1"/>
    </source>
</evidence>
<dbReference type="PANTHER" id="PTHR32322">
    <property type="entry name" value="INNER MEMBRANE TRANSPORTER"/>
    <property type="match status" value="1"/>
</dbReference>
<feature type="domain" description="EamA" evidence="7">
    <location>
        <begin position="13"/>
        <end position="142"/>
    </location>
</feature>
<feature type="transmembrane region" description="Helical" evidence="6">
    <location>
        <begin position="96"/>
        <end position="119"/>
    </location>
</feature>
<dbReference type="Pfam" id="PF00892">
    <property type="entry name" value="EamA"/>
    <property type="match status" value="2"/>
</dbReference>
<keyword evidence="3 6" id="KW-0812">Transmembrane</keyword>
<dbReference type="InterPro" id="IPR037185">
    <property type="entry name" value="EmrE-like"/>
</dbReference>
<feature type="transmembrane region" description="Helical" evidence="6">
    <location>
        <begin position="7"/>
        <end position="29"/>
    </location>
</feature>
<evidence type="ECO:0000259" key="7">
    <source>
        <dbReference type="Pfam" id="PF00892"/>
    </source>
</evidence>
<evidence type="ECO:0000256" key="1">
    <source>
        <dbReference type="ARBA" id="ARBA00004141"/>
    </source>
</evidence>
<organism evidence="8 9">
    <name type="scientific">Pseudomonas azerbaijanorientalis</name>
    <dbReference type="NCBI Taxonomy" id="2842350"/>
    <lineage>
        <taxon>Bacteria</taxon>
        <taxon>Pseudomonadati</taxon>
        <taxon>Pseudomonadota</taxon>
        <taxon>Gammaproteobacteria</taxon>
        <taxon>Pseudomonadales</taxon>
        <taxon>Pseudomonadaceae</taxon>
        <taxon>Pseudomonas</taxon>
    </lineage>
</organism>
<feature type="domain" description="EamA" evidence="7">
    <location>
        <begin position="152"/>
        <end position="286"/>
    </location>
</feature>
<feature type="transmembrane region" description="Helical" evidence="6">
    <location>
        <begin position="182"/>
        <end position="202"/>
    </location>
</feature>
<feature type="transmembrane region" description="Helical" evidence="6">
    <location>
        <begin position="126"/>
        <end position="145"/>
    </location>
</feature>
<evidence type="ECO:0000256" key="5">
    <source>
        <dbReference type="ARBA" id="ARBA00023136"/>
    </source>
</evidence>
<reference evidence="8 9" key="1">
    <citation type="submission" date="2024-12" db="EMBL/GenBank/DDBJ databases">
        <title>Pseudomonas species isolated from Lotus nodules promote plant growth.</title>
        <authorList>
            <person name="Yu Y.-H."/>
            <person name="Kurtenbach J."/>
            <person name="Crosbie D."/>
            <person name="Brachmann A."/>
            <person name="Marin M."/>
        </authorList>
    </citation>
    <scope>NUCLEOTIDE SEQUENCE [LARGE SCALE GENOMIC DNA]</scope>
    <source>
        <strain evidence="8 9">PLb11B</strain>
    </source>
</reference>
<evidence type="ECO:0000256" key="2">
    <source>
        <dbReference type="ARBA" id="ARBA00007362"/>
    </source>
</evidence>
<keyword evidence="5 6" id="KW-0472">Membrane</keyword>
<evidence type="ECO:0000256" key="4">
    <source>
        <dbReference type="ARBA" id="ARBA00022989"/>
    </source>
</evidence>
<gene>
    <name evidence="8" type="primary">yedA</name>
    <name evidence="8" type="ORF">ACJ8NA_27255</name>
</gene>
<dbReference type="RefSeq" id="WP_407801008.1">
    <property type="nucleotide sequence ID" value="NZ_JBJNUX010000009.1"/>
</dbReference>
<dbReference type="Proteomes" id="UP001628646">
    <property type="component" value="Unassembled WGS sequence"/>
</dbReference>
<sequence length="309" mass="32661">MSGLRRFPLPLIAAFFALYVIWGSTYLVIRIGVEYWPPLLLAGIRFVIAGTLMYAFLRWRGAPAPTWAQWKAAGIIGVLLLACGNGAVSVAEHTGVASGVAALAVATVPLFTLLCGYFWGARNTRLEWAGIVLGLIGIAMLNLGSNLQSSPLGAALLIFAAATWAFGSVWSKHLPLPQGAMASAVEMLVGGVVLLIASAVSGEHLEKVPPIEGWAVLAYLTVFGSIIAFNAYMYLLKHVRPAAATSYAYVNPAVAVLLGIVFVGETIGIEEALAMAVIISAVVLIGLPQWRRAPVKPVVTVVPTESRVN</sequence>
<feature type="transmembrane region" description="Helical" evidence="6">
    <location>
        <begin position="151"/>
        <end position="170"/>
    </location>
</feature>
<feature type="transmembrane region" description="Helical" evidence="6">
    <location>
        <begin position="247"/>
        <end position="267"/>
    </location>
</feature>
<accession>A0ABW8WBL9</accession>
<comment type="subcellular location">
    <subcellularLocation>
        <location evidence="1">Membrane</location>
        <topology evidence="1">Multi-pass membrane protein</topology>
    </subcellularLocation>
</comment>
<comment type="similarity">
    <text evidence="2">Belongs to the EamA transporter family.</text>
</comment>
<keyword evidence="4 6" id="KW-1133">Transmembrane helix</keyword>
<evidence type="ECO:0000256" key="6">
    <source>
        <dbReference type="SAM" id="Phobius"/>
    </source>
</evidence>
<feature type="transmembrane region" description="Helical" evidence="6">
    <location>
        <begin position="214"/>
        <end position="235"/>
    </location>
</feature>
<dbReference type="EMBL" id="JBJNUY010000015">
    <property type="protein sequence ID" value="MFL9002326.1"/>
    <property type="molecule type" value="Genomic_DNA"/>
</dbReference>
<feature type="transmembrane region" description="Helical" evidence="6">
    <location>
        <begin position="69"/>
        <end position="90"/>
    </location>
</feature>
<evidence type="ECO:0000256" key="3">
    <source>
        <dbReference type="ARBA" id="ARBA00022692"/>
    </source>
</evidence>
<dbReference type="InterPro" id="IPR000620">
    <property type="entry name" value="EamA_dom"/>
</dbReference>